<proteinExistence type="predicted"/>
<dbReference type="AlphaFoldDB" id="A0AAD7S335"/>
<evidence type="ECO:0000313" key="2">
    <source>
        <dbReference type="EMBL" id="KAJ8395094.1"/>
    </source>
</evidence>
<comment type="caution">
    <text evidence="2">The sequence shown here is derived from an EMBL/GenBank/DDBJ whole genome shotgun (WGS) entry which is preliminary data.</text>
</comment>
<reference evidence="2" key="1">
    <citation type="journal article" date="2023" name="Science">
        <title>Genome structures resolve the early diversification of teleost fishes.</title>
        <authorList>
            <person name="Parey E."/>
            <person name="Louis A."/>
            <person name="Montfort J."/>
            <person name="Bouchez O."/>
            <person name="Roques C."/>
            <person name="Iampietro C."/>
            <person name="Lluch J."/>
            <person name="Castinel A."/>
            <person name="Donnadieu C."/>
            <person name="Desvignes T."/>
            <person name="Floi Bucao C."/>
            <person name="Jouanno E."/>
            <person name="Wen M."/>
            <person name="Mejri S."/>
            <person name="Dirks R."/>
            <person name="Jansen H."/>
            <person name="Henkel C."/>
            <person name="Chen W.J."/>
            <person name="Zahm M."/>
            <person name="Cabau C."/>
            <person name="Klopp C."/>
            <person name="Thompson A.W."/>
            <person name="Robinson-Rechavi M."/>
            <person name="Braasch I."/>
            <person name="Lecointre G."/>
            <person name="Bobe J."/>
            <person name="Postlethwait J.H."/>
            <person name="Berthelot C."/>
            <person name="Roest Crollius H."/>
            <person name="Guiguen Y."/>
        </authorList>
    </citation>
    <scope>NUCLEOTIDE SEQUENCE</scope>
    <source>
        <strain evidence="2">NC1722</strain>
    </source>
</reference>
<protein>
    <submittedName>
        <fullName evidence="2">Uncharacterized protein</fullName>
    </submittedName>
</protein>
<evidence type="ECO:0000313" key="3">
    <source>
        <dbReference type="Proteomes" id="UP001221898"/>
    </source>
</evidence>
<dbReference type="Proteomes" id="UP001221898">
    <property type="component" value="Unassembled WGS sequence"/>
</dbReference>
<evidence type="ECO:0000256" key="1">
    <source>
        <dbReference type="SAM" id="MobiDB-lite"/>
    </source>
</evidence>
<gene>
    <name evidence="2" type="ORF">AAFF_G00035500</name>
</gene>
<feature type="region of interest" description="Disordered" evidence="1">
    <location>
        <begin position="64"/>
        <end position="89"/>
    </location>
</feature>
<name>A0AAD7S335_9TELE</name>
<organism evidence="2 3">
    <name type="scientific">Aldrovandia affinis</name>
    <dbReference type="NCBI Taxonomy" id="143900"/>
    <lineage>
        <taxon>Eukaryota</taxon>
        <taxon>Metazoa</taxon>
        <taxon>Chordata</taxon>
        <taxon>Craniata</taxon>
        <taxon>Vertebrata</taxon>
        <taxon>Euteleostomi</taxon>
        <taxon>Actinopterygii</taxon>
        <taxon>Neopterygii</taxon>
        <taxon>Teleostei</taxon>
        <taxon>Notacanthiformes</taxon>
        <taxon>Halosauridae</taxon>
        <taxon>Aldrovandia</taxon>
    </lineage>
</organism>
<dbReference type="EMBL" id="JAINUG010000119">
    <property type="protein sequence ID" value="KAJ8395094.1"/>
    <property type="molecule type" value="Genomic_DNA"/>
</dbReference>
<sequence length="159" mass="17201">MIESACHKSLPRLVTDDSLSTSAVLMEAAQSPPLPRCPAGGESADLAFNIAELKDEGNALLRARSARSPVMPDSQQRRGLRVLPGGGRFASQPASPAVLLKGREQEQARELRDAWPLSPGIRWNPGPGMLSAAEFRPPIRHSNRALWVGFNGVRAKEMN</sequence>
<accession>A0AAD7S335</accession>
<keyword evidence="3" id="KW-1185">Reference proteome</keyword>